<evidence type="ECO:0000259" key="6">
    <source>
        <dbReference type="PROSITE" id="PS51198"/>
    </source>
</evidence>
<dbReference type="GO" id="GO:0016787">
    <property type="term" value="F:hydrolase activity"/>
    <property type="evidence" value="ECO:0007669"/>
    <property type="project" value="UniProtKB-UniRule"/>
</dbReference>
<evidence type="ECO:0000256" key="1">
    <source>
        <dbReference type="ARBA" id="ARBA00022741"/>
    </source>
</evidence>
<evidence type="ECO:0000256" key="3">
    <source>
        <dbReference type="ARBA" id="ARBA00022806"/>
    </source>
</evidence>
<feature type="binding site" evidence="5">
    <location>
        <begin position="229"/>
        <end position="236"/>
    </location>
    <ligand>
        <name>ATP</name>
        <dbReference type="ChEBI" id="CHEBI:30616"/>
    </ligand>
</feature>
<dbReference type="EMBL" id="QFRA01000007">
    <property type="protein sequence ID" value="PZR05325.1"/>
    <property type="molecule type" value="Genomic_DNA"/>
</dbReference>
<evidence type="ECO:0000256" key="2">
    <source>
        <dbReference type="ARBA" id="ARBA00022801"/>
    </source>
</evidence>
<sequence length="807" mass="89227">MGTPTTDSEQSAIAYEQRVLDSLFTYVDRERRLSEEKLSSVLRRRTHDPRGLVERETAYSTLHDRLTMLSSAEIGLCFGRIDVVETDGEEPENPSPDNPELDRRYIGRIGLSDKDDDYRTTLMDWRAPGARPYYLATTAHPEGVALRCHLRTNGRTVTGVTDEYLDAETLNADGVNADSSPRGAGDESPLLSALNAARTGHMTDIVATIQREQDTIIRDPYRGVTVVEGGPGTGKTAVALHRVAYLLYTWRDVLSPTGVLVIGPNRTFIDYISRVLPTLGEGGVVLSTIGDLYPGVTSSRIDSELSREVKGSIEMVEILTNAVKNYQLVPDETKSLSVDGHHLDVTPAMVRAARTRARRSRKAHNQARGIFQDKFLDLLADAFADQIGEDPLGGNNLLDAGDRVALREDLEEEPAVIELMDSLWPELDPIDVLATLFSDESALQHATNDYDDLTREALRRADGRSFSTSDAALLDELATIIGLADVDEQRAKEELERSKRIAEAQDALDILAGSASQDVDDQFDPEILMAYDILDAAALAERQRVRDDRTTAERAQEDRLWSYGHVVVDEAQELSAMEWRMVMRRCPNHWMTLVGDTAQTGSPAGVESWSDTLEPFVQSRWHHHRLTINYRTPKEITDVVDHIRHHVAPGTSSDTAIRSNSRQPTMVYMPELDSCRATKAESTDHELADSDHGRVRAPVVDKLQHVISDVAGAISSERTIAIVIAANNPDLQSCINQAVQQSDLDQSVSILDPSDTKGLEFDEVVIIEPEDIAYTAVQGFQDLYVAATRATQGLTVVYSGQPMFESA</sequence>
<protein>
    <submittedName>
        <fullName evidence="7">Helicase</fullName>
    </submittedName>
</protein>
<dbReference type="Proteomes" id="UP000249432">
    <property type="component" value="Unassembled WGS sequence"/>
</dbReference>
<evidence type="ECO:0000313" key="8">
    <source>
        <dbReference type="Proteomes" id="UP000249432"/>
    </source>
</evidence>
<comment type="caution">
    <text evidence="7">The sequence shown here is derived from an EMBL/GenBank/DDBJ whole genome shotgun (WGS) entry which is preliminary data.</text>
</comment>
<keyword evidence="1 5" id="KW-0547">Nucleotide-binding</keyword>
<dbReference type="GO" id="GO:0000725">
    <property type="term" value="P:recombinational repair"/>
    <property type="evidence" value="ECO:0007669"/>
    <property type="project" value="TreeGrafter"/>
</dbReference>
<accession>A0A2W5T1J1</accession>
<organism evidence="7 8">
    <name type="scientific">Corynebacterium kroppenstedtii</name>
    <dbReference type="NCBI Taxonomy" id="161879"/>
    <lineage>
        <taxon>Bacteria</taxon>
        <taxon>Bacillati</taxon>
        <taxon>Actinomycetota</taxon>
        <taxon>Actinomycetes</taxon>
        <taxon>Mycobacteriales</taxon>
        <taxon>Corynebacteriaceae</taxon>
        <taxon>Corynebacterium</taxon>
    </lineage>
</organism>
<name>A0A2W5T1J1_9CORY</name>
<dbReference type="GO" id="GO:0043138">
    <property type="term" value="F:3'-5' DNA helicase activity"/>
    <property type="evidence" value="ECO:0007669"/>
    <property type="project" value="TreeGrafter"/>
</dbReference>
<feature type="domain" description="UvrD-like helicase ATP-binding" evidence="6">
    <location>
        <begin position="208"/>
        <end position="633"/>
    </location>
</feature>
<dbReference type="GO" id="GO:0005524">
    <property type="term" value="F:ATP binding"/>
    <property type="evidence" value="ECO:0007669"/>
    <property type="project" value="UniProtKB-UniRule"/>
</dbReference>
<dbReference type="SUPFAM" id="SSF52540">
    <property type="entry name" value="P-loop containing nucleoside triphosphate hydrolases"/>
    <property type="match status" value="1"/>
</dbReference>
<gene>
    <name evidence="7" type="ORF">DI525_04725</name>
</gene>
<keyword evidence="2 5" id="KW-0378">Hydrolase</keyword>
<dbReference type="Gene3D" id="3.40.50.300">
    <property type="entry name" value="P-loop containing nucleotide triphosphate hydrolases"/>
    <property type="match status" value="2"/>
</dbReference>
<keyword evidence="4 5" id="KW-0067">ATP-binding</keyword>
<dbReference type="GO" id="GO:0003677">
    <property type="term" value="F:DNA binding"/>
    <property type="evidence" value="ECO:0007669"/>
    <property type="project" value="InterPro"/>
</dbReference>
<dbReference type="InterPro" id="IPR027417">
    <property type="entry name" value="P-loop_NTPase"/>
</dbReference>
<dbReference type="AlphaFoldDB" id="A0A2W5T1J1"/>
<dbReference type="PANTHER" id="PTHR11070:SF45">
    <property type="entry name" value="DNA 3'-5' HELICASE"/>
    <property type="match status" value="1"/>
</dbReference>
<dbReference type="InterPro" id="IPR000212">
    <property type="entry name" value="DNA_helicase_UvrD/REP"/>
</dbReference>
<keyword evidence="3 5" id="KW-0347">Helicase</keyword>
<dbReference type="GO" id="GO:0005829">
    <property type="term" value="C:cytosol"/>
    <property type="evidence" value="ECO:0007669"/>
    <property type="project" value="TreeGrafter"/>
</dbReference>
<dbReference type="PANTHER" id="PTHR11070">
    <property type="entry name" value="UVRD / RECB / PCRA DNA HELICASE FAMILY MEMBER"/>
    <property type="match status" value="1"/>
</dbReference>
<reference evidence="7 8" key="1">
    <citation type="submission" date="2017-08" db="EMBL/GenBank/DDBJ databases">
        <title>Infants hospitalized years apart are colonized by the same room-sourced microbial strains.</title>
        <authorList>
            <person name="Brooks B."/>
            <person name="Olm M.R."/>
            <person name="Firek B.A."/>
            <person name="Baker R."/>
            <person name="Thomas B.C."/>
            <person name="Morowitz M.J."/>
            <person name="Banfield J.F."/>
        </authorList>
    </citation>
    <scope>NUCLEOTIDE SEQUENCE [LARGE SCALE GENOMIC DNA]</scope>
    <source>
        <strain evidence="7">S2_003_000_R1_3</strain>
    </source>
</reference>
<evidence type="ECO:0000313" key="7">
    <source>
        <dbReference type="EMBL" id="PZR05325.1"/>
    </source>
</evidence>
<evidence type="ECO:0000256" key="4">
    <source>
        <dbReference type="ARBA" id="ARBA00022840"/>
    </source>
</evidence>
<dbReference type="RefSeq" id="WP_303734633.1">
    <property type="nucleotide sequence ID" value="NZ_CAKZHK010000008.1"/>
</dbReference>
<dbReference type="InterPro" id="IPR014016">
    <property type="entry name" value="UvrD-like_ATP-bd"/>
</dbReference>
<proteinExistence type="predicted"/>
<evidence type="ECO:0000256" key="5">
    <source>
        <dbReference type="PROSITE-ProRule" id="PRU00560"/>
    </source>
</evidence>
<dbReference type="PROSITE" id="PS51198">
    <property type="entry name" value="UVRD_HELICASE_ATP_BIND"/>
    <property type="match status" value="1"/>
</dbReference>